<feature type="region of interest" description="Disordered" evidence="1">
    <location>
        <begin position="102"/>
        <end position="127"/>
    </location>
</feature>
<evidence type="ECO:0000313" key="2">
    <source>
        <dbReference type="EnsemblPlants" id="OPUNC01G19380.1"/>
    </source>
</evidence>
<keyword evidence="3" id="KW-1185">Reference proteome</keyword>
<accession>A0A0E0JJX6</accession>
<dbReference type="EnsemblPlants" id="OPUNC01G19380.1">
    <property type="protein sequence ID" value="OPUNC01G19380.1"/>
    <property type="gene ID" value="OPUNC01G19380"/>
</dbReference>
<feature type="region of interest" description="Disordered" evidence="1">
    <location>
        <begin position="26"/>
        <end position="84"/>
    </location>
</feature>
<dbReference type="Gramene" id="OPUNC01G19380.1">
    <property type="protein sequence ID" value="OPUNC01G19380.1"/>
    <property type="gene ID" value="OPUNC01G19380"/>
</dbReference>
<organism evidence="2">
    <name type="scientific">Oryza punctata</name>
    <name type="common">Red rice</name>
    <dbReference type="NCBI Taxonomy" id="4537"/>
    <lineage>
        <taxon>Eukaryota</taxon>
        <taxon>Viridiplantae</taxon>
        <taxon>Streptophyta</taxon>
        <taxon>Embryophyta</taxon>
        <taxon>Tracheophyta</taxon>
        <taxon>Spermatophyta</taxon>
        <taxon>Magnoliopsida</taxon>
        <taxon>Liliopsida</taxon>
        <taxon>Poales</taxon>
        <taxon>Poaceae</taxon>
        <taxon>BOP clade</taxon>
        <taxon>Oryzoideae</taxon>
        <taxon>Oryzeae</taxon>
        <taxon>Oryzinae</taxon>
        <taxon>Oryza</taxon>
    </lineage>
</organism>
<dbReference type="AlphaFoldDB" id="A0A0E0JJX6"/>
<reference evidence="2" key="2">
    <citation type="submission" date="2018-05" db="EMBL/GenBank/DDBJ databases">
        <title>OpunRS2 (Oryza punctata Reference Sequence Version 2).</title>
        <authorList>
            <person name="Zhang J."/>
            <person name="Kudrna D."/>
            <person name="Lee S."/>
            <person name="Talag J."/>
            <person name="Welchert J."/>
            <person name="Wing R.A."/>
        </authorList>
    </citation>
    <scope>NUCLEOTIDE SEQUENCE [LARGE SCALE GENOMIC DNA]</scope>
</reference>
<feature type="compositionally biased region" description="Basic and acidic residues" evidence="1">
    <location>
        <begin position="102"/>
        <end position="111"/>
    </location>
</feature>
<proteinExistence type="predicted"/>
<dbReference type="Proteomes" id="UP000026962">
    <property type="component" value="Chromosome 1"/>
</dbReference>
<evidence type="ECO:0000313" key="3">
    <source>
        <dbReference type="Proteomes" id="UP000026962"/>
    </source>
</evidence>
<feature type="compositionally biased region" description="Low complexity" evidence="1">
    <location>
        <begin position="39"/>
        <end position="49"/>
    </location>
</feature>
<protein>
    <submittedName>
        <fullName evidence="2">Uncharacterized protein</fullName>
    </submittedName>
</protein>
<evidence type="ECO:0000256" key="1">
    <source>
        <dbReference type="SAM" id="MobiDB-lite"/>
    </source>
</evidence>
<reference evidence="2" key="1">
    <citation type="submission" date="2015-04" db="UniProtKB">
        <authorList>
            <consortium name="EnsemblPlants"/>
        </authorList>
    </citation>
    <scope>IDENTIFICATION</scope>
</reference>
<sequence length="152" mass="16590">MKEEGGDVDFARFFEQNGTMSVSMERGLGEWEQEEENTGSRAGRAAQVGGRRREGCRGRGRGLRRGWGGGESGRARRAALGRRRGSGRLRATAWCELDTRVASRGRKEDRTASGGSATLGKEGRDDDGEVVGVVLSNLGSTMPWRILPDFSW</sequence>
<dbReference type="HOGENOM" id="CLU_1725238_0_0_1"/>
<feature type="compositionally biased region" description="Basic residues" evidence="1">
    <location>
        <begin position="75"/>
        <end position="84"/>
    </location>
</feature>
<name>A0A0E0JJX6_ORYPU</name>